<dbReference type="GeneID" id="110236852"/>
<proteinExistence type="predicted"/>
<feature type="signal peptide" evidence="3">
    <location>
        <begin position="1"/>
        <end position="19"/>
    </location>
</feature>
<dbReference type="InterPro" id="IPR003582">
    <property type="entry name" value="ShKT_dom"/>
</dbReference>
<dbReference type="OrthoDB" id="5944933at2759"/>
<evidence type="ECO:0000256" key="3">
    <source>
        <dbReference type="SAM" id="SignalP"/>
    </source>
</evidence>
<organism evidence="5 6">
    <name type="scientific">Exaiptasia diaphana</name>
    <name type="common">Tropical sea anemone</name>
    <name type="synonym">Aiptasia pulchella</name>
    <dbReference type="NCBI Taxonomy" id="2652724"/>
    <lineage>
        <taxon>Eukaryota</taxon>
        <taxon>Metazoa</taxon>
        <taxon>Cnidaria</taxon>
        <taxon>Anthozoa</taxon>
        <taxon>Hexacorallia</taxon>
        <taxon>Actiniaria</taxon>
        <taxon>Aiptasiidae</taxon>
        <taxon>Exaiptasia</taxon>
    </lineage>
</organism>
<evidence type="ECO:0000313" key="5">
    <source>
        <dbReference type="EnsemblMetazoa" id="XP_020898068.1"/>
    </source>
</evidence>
<keyword evidence="6" id="KW-1185">Reference proteome</keyword>
<reference evidence="5" key="1">
    <citation type="submission" date="2022-11" db="UniProtKB">
        <authorList>
            <consortium name="EnsemblMetazoa"/>
        </authorList>
    </citation>
    <scope>IDENTIFICATION</scope>
</reference>
<evidence type="ECO:0000256" key="2">
    <source>
        <dbReference type="PROSITE-ProRule" id="PRU01005"/>
    </source>
</evidence>
<comment type="caution">
    <text evidence="2">Lacks conserved residue(s) required for the propagation of feature annotation.</text>
</comment>
<dbReference type="GO" id="GO:0090729">
    <property type="term" value="F:toxin activity"/>
    <property type="evidence" value="ECO:0007669"/>
    <property type="project" value="UniProtKB-KW"/>
</dbReference>
<dbReference type="EnsemblMetazoa" id="XM_021042409.2">
    <property type="protein sequence ID" value="XP_020898068.1"/>
    <property type="gene ID" value="LOC110236852"/>
</dbReference>
<sequence length="229" mass="26045">MGIYGVLFLSLCLVLGASGVQPRRKPRERLSRTEKIAMIKKSPSYIADLKRLRPGQKMPSFCAYSEYGCCKDQNTFAEGKFGMSCEVKLCIDKTVAYCYFKRMRKHLYCGESMPDSKRCPYSCGHCSYPAPPIKRCLERNPAFGCCWDGLMPLGKHGRGCRPCMNIHEHTCALFKNVAGGCESGSWGIRTYMIKYCPLSCGFCEEANFSQLRQSRRRHQKQQIVKPRRG</sequence>
<feature type="domain" description="ShKT" evidence="4">
    <location>
        <begin position="163"/>
        <end position="203"/>
    </location>
</feature>
<dbReference type="KEGG" id="epa:110236852"/>
<keyword evidence="3" id="KW-0732">Signal</keyword>
<dbReference type="Pfam" id="PF01549">
    <property type="entry name" value="ShK"/>
    <property type="match status" value="1"/>
</dbReference>
<evidence type="ECO:0000259" key="4">
    <source>
        <dbReference type="PROSITE" id="PS51670"/>
    </source>
</evidence>
<dbReference type="RefSeq" id="XP_020898068.1">
    <property type="nucleotide sequence ID" value="XM_021042409.2"/>
</dbReference>
<evidence type="ECO:0000256" key="1">
    <source>
        <dbReference type="ARBA" id="ARBA00022656"/>
    </source>
</evidence>
<accession>A0A913X2W4</accession>
<evidence type="ECO:0000313" key="6">
    <source>
        <dbReference type="Proteomes" id="UP000887567"/>
    </source>
</evidence>
<protein>
    <recommendedName>
        <fullName evidence="4">ShKT domain-containing protein</fullName>
    </recommendedName>
</protein>
<dbReference type="AlphaFoldDB" id="A0A913X2W4"/>
<dbReference type="Proteomes" id="UP000887567">
    <property type="component" value="Unplaced"/>
</dbReference>
<keyword evidence="1" id="KW-0800">Toxin</keyword>
<dbReference type="PROSITE" id="PS51670">
    <property type="entry name" value="SHKT"/>
    <property type="match status" value="1"/>
</dbReference>
<name>A0A913X2W4_EXADI</name>
<feature type="chain" id="PRO_5037194988" description="ShKT domain-containing protein" evidence="3">
    <location>
        <begin position="20"/>
        <end position="229"/>
    </location>
</feature>